<reference evidence="2 3" key="1">
    <citation type="submission" date="2016-09" db="EMBL/GenBank/DDBJ databases">
        <authorList>
            <person name="Capua I."/>
            <person name="De Benedictis P."/>
            <person name="Joannis T."/>
            <person name="Lombin L.H."/>
            <person name="Cattoli G."/>
        </authorList>
    </citation>
    <scope>NUCLEOTIDE SEQUENCE [LARGE SCALE GENOMIC DNA]</scope>
    <source>
        <strain evidence="2 3">IMI 309357</strain>
    </source>
</reference>
<dbReference type="Proteomes" id="UP000176998">
    <property type="component" value="Unassembled WGS sequence"/>
</dbReference>
<protein>
    <submittedName>
        <fullName evidence="2">Uncharacterized protein</fullName>
    </submittedName>
</protein>
<dbReference type="AlphaFoldDB" id="A0A1G4BIB4"/>
<comment type="caution">
    <text evidence="2">The sequence shown here is derived from an EMBL/GenBank/DDBJ whole genome shotgun (WGS) entry which is preliminary data.</text>
</comment>
<feature type="region of interest" description="Disordered" evidence="1">
    <location>
        <begin position="112"/>
        <end position="141"/>
    </location>
</feature>
<gene>
    <name evidence="2" type="ORF">CORC01_03555</name>
</gene>
<keyword evidence="3" id="KW-1185">Reference proteome</keyword>
<dbReference type="RefSeq" id="XP_022478382.1">
    <property type="nucleotide sequence ID" value="XM_022615204.1"/>
</dbReference>
<sequence>MNDGGLWVWTLEGEIEKRKAEIESYWAQKKGEVVVCSEASGTGSSTASEHKPNKEDPHPVDDVQESSEMQATDPARLKPEAKMTDGSGRHRDSSHSWMLMVASLMATMAEAITVLPDDENQEGPKHPESGSIPKAAASDPA</sequence>
<proteinExistence type="predicted"/>
<dbReference type="EMBL" id="MJBS01000021">
    <property type="protein sequence ID" value="OHF01240.1"/>
    <property type="molecule type" value="Genomic_DNA"/>
</dbReference>
<feature type="compositionally biased region" description="Low complexity" evidence="1">
    <location>
        <begin position="37"/>
        <end position="47"/>
    </location>
</feature>
<name>A0A1G4BIB4_9PEZI</name>
<accession>A0A1G4BIB4</accession>
<feature type="region of interest" description="Disordered" evidence="1">
    <location>
        <begin position="37"/>
        <end position="94"/>
    </location>
</feature>
<feature type="compositionally biased region" description="Basic and acidic residues" evidence="1">
    <location>
        <begin position="75"/>
        <end position="94"/>
    </location>
</feature>
<dbReference type="GeneID" id="34556714"/>
<evidence type="ECO:0000313" key="2">
    <source>
        <dbReference type="EMBL" id="OHF01240.1"/>
    </source>
</evidence>
<evidence type="ECO:0000313" key="3">
    <source>
        <dbReference type="Proteomes" id="UP000176998"/>
    </source>
</evidence>
<organism evidence="2 3">
    <name type="scientific">Colletotrichum orchidophilum</name>
    <dbReference type="NCBI Taxonomy" id="1209926"/>
    <lineage>
        <taxon>Eukaryota</taxon>
        <taxon>Fungi</taxon>
        <taxon>Dikarya</taxon>
        <taxon>Ascomycota</taxon>
        <taxon>Pezizomycotina</taxon>
        <taxon>Sordariomycetes</taxon>
        <taxon>Hypocreomycetidae</taxon>
        <taxon>Glomerellales</taxon>
        <taxon>Glomerellaceae</taxon>
        <taxon>Colletotrichum</taxon>
    </lineage>
</organism>
<evidence type="ECO:0000256" key="1">
    <source>
        <dbReference type="SAM" id="MobiDB-lite"/>
    </source>
</evidence>
<feature type="compositionally biased region" description="Basic and acidic residues" evidence="1">
    <location>
        <begin position="48"/>
        <end position="61"/>
    </location>
</feature>